<name>A0A4U1C5I9_9SPHI</name>
<dbReference type="AlphaFoldDB" id="A0A4U1C5I9"/>
<gene>
    <name evidence="1" type="ORF">FA045_08260</name>
</gene>
<evidence type="ECO:0000313" key="1">
    <source>
        <dbReference type="EMBL" id="TKC01228.1"/>
    </source>
</evidence>
<organism evidence="1 2">
    <name type="scientific">Pedobacter cryotolerans</name>
    <dbReference type="NCBI Taxonomy" id="2571270"/>
    <lineage>
        <taxon>Bacteria</taxon>
        <taxon>Pseudomonadati</taxon>
        <taxon>Bacteroidota</taxon>
        <taxon>Sphingobacteriia</taxon>
        <taxon>Sphingobacteriales</taxon>
        <taxon>Sphingobacteriaceae</taxon>
        <taxon>Pedobacter</taxon>
    </lineage>
</organism>
<reference evidence="1 2" key="1">
    <citation type="submission" date="2019-04" db="EMBL/GenBank/DDBJ databases">
        <title>Pedobacter sp. AR-2-6 sp. nov., isolated from Arctic soil.</title>
        <authorList>
            <person name="Dahal R.H."/>
            <person name="Kim D.-U."/>
        </authorList>
    </citation>
    <scope>NUCLEOTIDE SEQUENCE [LARGE SCALE GENOMIC DNA]</scope>
    <source>
        <strain evidence="1 2">AR-2-6</strain>
    </source>
</reference>
<keyword evidence="2" id="KW-1185">Reference proteome</keyword>
<comment type="caution">
    <text evidence="1">The sequence shown here is derived from an EMBL/GenBank/DDBJ whole genome shotgun (WGS) entry which is preliminary data.</text>
</comment>
<evidence type="ECO:0000313" key="2">
    <source>
        <dbReference type="Proteomes" id="UP000310477"/>
    </source>
</evidence>
<dbReference type="OrthoDB" id="770653at2"/>
<dbReference type="EMBL" id="SWBO01000004">
    <property type="protein sequence ID" value="TKC01228.1"/>
    <property type="molecule type" value="Genomic_DNA"/>
</dbReference>
<accession>A0A4U1C5I9</accession>
<dbReference type="Proteomes" id="UP000310477">
    <property type="component" value="Unassembled WGS sequence"/>
</dbReference>
<sequence>MKKFQKAMSNFTPDFSINDLFNHIDDGLQSIIDEAAEQLFNAGKKVVDMARARTRADNGFGNITWELRNSIGCLLVNNNQILDEHIYFPPLAQGIEGTKIGISYAREIALLVSDGSPVLIFVAGMDYAAFVESTERDVISMSSLSFGKIFKQLINQI</sequence>
<protein>
    <submittedName>
        <fullName evidence="1">Uncharacterized protein</fullName>
    </submittedName>
</protein>
<proteinExistence type="predicted"/>